<dbReference type="InterPro" id="IPR014729">
    <property type="entry name" value="Rossmann-like_a/b/a_fold"/>
</dbReference>
<dbReference type="PROSITE" id="PS00107">
    <property type="entry name" value="PROTEIN_KINASE_ATP"/>
    <property type="match status" value="1"/>
</dbReference>
<dbReference type="Pfam" id="PF00069">
    <property type="entry name" value="Pkinase"/>
    <property type="match status" value="1"/>
</dbReference>
<dbReference type="InterPro" id="IPR011009">
    <property type="entry name" value="Kinase-like_dom_sf"/>
</dbReference>
<keyword evidence="8" id="KW-0675">Receptor</keyword>
<dbReference type="Pfam" id="PF00582">
    <property type="entry name" value="Usp"/>
    <property type="match status" value="1"/>
</dbReference>
<evidence type="ECO:0000256" key="5">
    <source>
        <dbReference type="PROSITE-ProRule" id="PRU10141"/>
    </source>
</evidence>
<dbReference type="SMART" id="SM00220">
    <property type="entry name" value="S_TKc"/>
    <property type="match status" value="1"/>
</dbReference>
<reference evidence="8" key="1">
    <citation type="submission" date="2023-02" db="EMBL/GenBank/DDBJ databases">
        <title>Genome of toxic invasive species Heracleum sosnowskyi carries increased number of genes despite the absence of recent whole-genome duplications.</title>
        <authorList>
            <person name="Schelkunov M."/>
            <person name="Shtratnikova V."/>
            <person name="Makarenko M."/>
            <person name="Klepikova A."/>
            <person name="Omelchenko D."/>
            <person name="Novikova G."/>
            <person name="Obukhova E."/>
            <person name="Bogdanov V."/>
            <person name="Penin A."/>
            <person name="Logacheva M."/>
        </authorList>
    </citation>
    <scope>NUCLEOTIDE SEQUENCE</scope>
    <source>
        <strain evidence="8">Hsosn_3</strain>
        <tissue evidence="8">Leaf</tissue>
    </source>
</reference>
<evidence type="ECO:0000256" key="2">
    <source>
        <dbReference type="ARBA" id="ARBA00022741"/>
    </source>
</evidence>
<keyword evidence="4 5" id="KW-0067">ATP-binding</keyword>
<keyword evidence="1" id="KW-0808">Transferase</keyword>
<dbReference type="GO" id="GO:0005524">
    <property type="term" value="F:ATP binding"/>
    <property type="evidence" value="ECO:0007669"/>
    <property type="project" value="UniProtKB-UniRule"/>
</dbReference>
<feature type="region of interest" description="Disordered" evidence="6">
    <location>
        <begin position="258"/>
        <end position="289"/>
    </location>
</feature>
<dbReference type="EMBL" id="JAUIZM010000008">
    <property type="protein sequence ID" value="KAK1371194.1"/>
    <property type="molecule type" value="Genomic_DNA"/>
</dbReference>
<dbReference type="Gene3D" id="1.10.510.10">
    <property type="entry name" value="Transferase(Phosphotransferase) domain 1"/>
    <property type="match status" value="1"/>
</dbReference>
<keyword evidence="9" id="KW-1185">Reference proteome</keyword>
<keyword evidence="2 5" id="KW-0547">Nucleotide-binding</keyword>
<organism evidence="8 9">
    <name type="scientific">Heracleum sosnowskyi</name>
    <dbReference type="NCBI Taxonomy" id="360622"/>
    <lineage>
        <taxon>Eukaryota</taxon>
        <taxon>Viridiplantae</taxon>
        <taxon>Streptophyta</taxon>
        <taxon>Embryophyta</taxon>
        <taxon>Tracheophyta</taxon>
        <taxon>Spermatophyta</taxon>
        <taxon>Magnoliopsida</taxon>
        <taxon>eudicotyledons</taxon>
        <taxon>Gunneridae</taxon>
        <taxon>Pentapetalae</taxon>
        <taxon>asterids</taxon>
        <taxon>campanulids</taxon>
        <taxon>Apiales</taxon>
        <taxon>Apiaceae</taxon>
        <taxon>Apioideae</taxon>
        <taxon>apioid superclade</taxon>
        <taxon>Tordylieae</taxon>
        <taxon>Tordyliinae</taxon>
        <taxon>Heracleum</taxon>
    </lineage>
</organism>
<dbReference type="InterPro" id="IPR006016">
    <property type="entry name" value="UspA"/>
</dbReference>
<evidence type="ECO:0000256" key="4">
    <source>
        <dbReference type="ARBA" id="ARBA00022840"/>
    </source>
</evidence>
<dbReference type="Proteomes" id="UP001237642">
    <property type="component" value="Unassembled WGS sequence"/>
</dbReference>
<dbReference type="PANTHER" id="PTHR47987">
    <property type="entry name" value="OS08G0249100 PROTEIN"/>
    <property type="match status" value="1"/>
</dbReference>
<dbReference type="SUPFAM" id="SSF56112">
    <property type="entry name" value="Protein kinase-like (PK-like)"/>
    <property type="match status" value="1"/>
</dbReference>
<evidence type="ECO:0000256" key="6">
    <source>
        <dbReference type="SAM" id="MobiDB-lite"/>
    </source>
</evidence>
<dbReference type="Gene3D" id="3.40.50.620">
    <property type="entry name" value="HUPs"/>
    <property type="match status" value="1"/>
</dbReference>
<dbReference type="PROSITE" id="PS00108">
    <property type="entry name" value="PROTEIN_KINASE_ST"/>
    <property type="match status" value="1"/>
</dbReference>
<feature type="domain" description="Protein kinase" evidence="7">
    <location>
        <begin position="415"/>
        <end position="696"/>
    </location>
</feature>
<dbReference type="SUPFAM" id="SSF52402">
    <property type="entry name" value="Adenine nucleotide alpha hydrolases-like"/>
    <property type="match status" value="1"/>
</dbReference>
<dbReference type="InterPro" id="IPR046958">
    <property type="entry name" value="RBK1/2/STUNTED"/>
</dbReference>
<keyword evidence="3 8" id="KW-0418">Kinase</keyword>
<dbReference type="GO" id="GO:0004672">
    <property type="term" value="F:protein kinase activity"/>
    <property type="evidence" value="ECO:0007669"/>
    <property type="project" value="InterPro"/>
</dbReference>
<dbReference type="FunFam" id="3.40.50.620:FF:000177">
    <property type="entry name" value="probable receptor-like serine/threonine-protein kinase At5g57670"/>
    <property type="match status" value="1"/>
</dbReference>
<dbReference type="FunFam" id="1.10.510.10:FF:000284">
    <property type="entry name" value="Putative receptor-like serine/threonine-protein kinase"/>
    <property type="match status" value="1"/>
</dbReference>
<evidence type="ECO:0000313" key="9">
    <source>
        <dbReference type="Proteomes" id="UP001237642"/>
    </source>
</evidence>
<feature type="binding site" evidence="5">
    <location>
        <position position="443"/>
    </location>
    <ligand>
        <name>ATP</name>
        <dbReference type="ChEBI" id="CHEBI:30616"/>
    </ligand>
</feature>
<reference evidence="8" key="2">
    <citation type="submission" date="2023-05" db="EMBL/GenBank/DDBJ databases">
        <authorList>
            <person name="Schelkunov M.I."/>
        </authorList>
    </citation>
    <scope>NUCLEOTIDE SEQUENCE</scope>
    <source>
        <strain evidence="8">Hsosn_3</strain>
        <tissue evidence="8">Leaf</tissue>
    </source>
</reference>
<dbReference type="CDD" id="cd00293">
    <property type="entry name" value="USP-like"/>
    <property type="match status" value="1"/>
</dbReference>
<name>A0AAD8MFT0_9APIA</name>
<gene>
    <name evidence="8" type="ORF">POM88_037286</name>
</gene>
<dbReference type="InterPro" id="IPR000719">
    <property type="entry name" value="Prot_kinase_dom"/>
</dbReference>
<dbReference type="InterPro" id="IPR008271">
    <property type="entry name" value="Ser/Thr_kinase_AS"/>
</dbReference>
<dbReference type="AlphaFoldDB" id="A0AAD8MFT0"/>
<dbReference type="InterPro" id="IPR017441">
    <property type="entry name" value="Protein_kinase_ATP_BS"/>
</dbReference>
<dbReference type="Gene3D" id="3.30.200.20">
    <property type="entry name" value="Phosphorylase Kinase, domain 1"/>
    <property type="match status" value="1"/>
</dbReference>
<evidence type="ECO:0000256" key="1">
    <source>
        <dbReference type="ARBA" id="ARBA00022679"/>
    </source>
</evidence>
<dbReference type="FunFam" id="3.30.200.20:FF:000268">
    <property type="entry name" value="probable receptor-like serine/threonine-protein kinase At5g57670"/>
    <property type="match status" value="1"/>
</dbReference>
<evidence type="ECO:0000313" key="8">
    <source>
        <dbReference type="EMBL" id="KAK1371194.1"/>
    </source>
</evidence>
<proteinExistence type="predicted"/>
<protein>
    <submittedName>
        <fullName evidence="8">Receptor-like serine/threonine-protein kinase</fullName>
    </submittedName>
</protein>
<evidence type="ECO:0000256" key="3">
    <source>
        <dbReference type="ARBA" id="ARBA00022777"/>
    </source>
</evidence>
<feature type="compositionally biased region" description="Low complexity" evidence="6">
    <location>
        <begin position="278"/>
        <end position="287"/>
    </location>
</feature>
<evidence type="ECO:0000259" key="7">
    <source>
        <dbReference type="PROSITE" id="PS50011"/>
    </source>
</evidence>
<comment type="caution">
    <text evidence="8">The sequence shown here is derived from an EMBL/GenBank/DDBJ whole genome shotgun (WGS) entry which is preliminary data.</text>
</comment>
<accession>A0AAD8MFT0</accession>
<sequence>MVHNGVVGDKPECCSERTVVVGVKMDSHSKELLTWALVKVAQTGDRVIALHVLGDHEIVDQDGKSSLLSLVKAFDSVLAVYEGFCNLKQVDLKLKICRGSSVRKILVREAKAYFATEIIVGTAQNHHSLRSSVSVAKYCAKKLSKTCSVLAVSNGKIAFHKETTSRSNVGAAKGAEEHHRNGILSALQSSVIKEHEILLDGSLANSIAKCRHDTSTNSGQNSPKFGSDLNESVNNCSICSPDCQTVNFKCASSIEESSADGDECNSMAIVPVQKPEGSSRSRSLSTRESLEQKPGWPLLCRAISTNWETSRTIFPYMRQISVVQWAMRLPSRSCPSSFDSSDKQSYFQCDEGQFSELNGENGAIVPVGNGALISPSSPSSTTKSLPEELEGLYEKYSATCRLFQYNELLSATSKFSPDNLIGKGGNSEVYRCCLPDGKELAVKILKKSEDVLKEFVMEIEIITSLCHKNIISLFGFCFEDNNLLLVYDFLSKGSLEDNLHGNKKNPLAFGWSERYKVAVGIAEALLYLHNTCSQPVIHRDVKSSNVLLSDDFEPQLSDFGLAKWASTTSSYLTCTDVAGTFGYLAPEYFMYGKVNDKIDVFAFGVVLLELLSGRKPISSEYPKGQESLVMWARPILNGGKFVQILDPSLDTNYDCDLMERMVLAATLCIRRSPRARPHITPILKLLQGDVEMMKWARVQVDTSETCDATLQNSASEECDTFDDEGLSHLNLKNHLNLALLDVEEESLSTSSIEQSITLEDYLGDRWSRSSSFD</sequence>
<dbReference type="PROSITE" id="PS50011">
    <property type="entry name" value="PROTEIN_KINASE_DOM"/>
    <property type="match status" value="1"/>
</dbReference>
<dbReference type="PANTHER" id="PTHR47987:SF2">
    <property type="entry name" value="PROTEIN KINASE DOMAIN-CONTAINING PROTEIN"/>
    <property type="match status" value="1"/>
</dbReference>